<feature type="transmembrane region" description="Helical" evidence="7">
    <location>
        <begin position="247"/>
        <end position="265"/>
    </location>
</feature>
<comment type="caution">
    <text evidence="9">The sequence shown here is derived from an EMBL/GenBank/DDBJ whole genome shotgun (WGS) entry which is preliminary data.</text>
</comment>
<dbReference type="GO" id="GO:0005886">
    <property type="term" value="C:plasma membrane"/>
    <property type="evidence" value="ECO:0007669"/>
    <property type="project" value="TreeGrafter"/>
</dbReference>
<organism evidence="9 10">
    <name type="scientific">Diploptera punctata</name>
    <name type="common">Pacific beetle cockroach</name>
    <dbReference type="NCBI Taxonomy" id="6984"/>
    <lineage>
        <taxon>Eukaryota</taxon>
        <taxon>Metazoa</taxon>
        <taxon>Ecdysozoa</taxon>
        <taxon>Arthropoda</taxon>
        <taxon>Hexapoda</taxon>
        <taxon>Insecta</taxon>
        <taxon>Pterygota</taxon>
        <taxon>Neoptera</taxon>
        <taxon>Polyneoptera</taxon>
        <taxon>Dictyoptera</taxon>
        <taxon>Blattodea</taxon>
        <taxon>Blaberoidea</taxon>
        <taxon>Blaberidae</taxon>
        <taxon>Diplopterinae</taxon>
        <taxon>Diploptera</taxon>
    </lineage>
</organism>
<keyword evidence="4 6" id="KW-1133">Transmembrane helix</keyword>
<dbReference type="CDD" id="cd04590">
    <property type="entry name" value="CBS_pair_CorC_HlyC_assoc"/>
    <property type="match status" value="1"/>
</dbReference>
<feature type="domain" description="CNNM transmembrane" evidence="8">
    <location>
        <begin position="158"/>
        <end position="340"/>
    </location>
</feature>
<dbReference type="GO" id="GO:0022857">
    <property type="term" value="F:transmembrane transporter activity"/>
    <property type="evidence" value="ECO:0007669"/>
    <property type="project" value="TreeGrafter"/>
</dbReference>
<evidence type="ECO:0000256" key="4">
    <source>
        <dbReference type="ARBA" id="ARBA00022989"/>
    </source>
</evidence>
<feature type="transmembrane region" description="Helical" evidence="7">
    <location>
        <begin position="277"/>
        <end position="297"/>
    </location>
</feature>
<dbReference type="EMBL" id="JASPKZ010001575">
    <property type="protein sequence ID" value="KAJ9597952.1"/>
    <property type="molecule type" value="Genomic_DNA"/>
</dbReference>
<comment type="subcellular location">
    <subcellularLocation>
        <location evidence="1">Membrane</location>
        <topology evidence="1">Multi-pass membrane protein</topology>
    </subcellularLocation>
</comment>
<evidence type="ECO:0000256" key="7">
    <source>
        <dbReference type="SAM" id="Phobius"/>
    </source>
</evidence>
<dbReference type="PROSITE" id="PS51846">
    <property type="entry name" value="CNNM"/>
    <property type="match status" value="1"/>
</dbReference>
<dbReference type="InterPro" id="IPR044751">
    <property type="entry name" value="Ion_transp-like_CBS"/>
</dbReference>
<evidence type="ECO:0000259" key="8">
    <source>
        <dbReference type="PROSITE" id="PS51846"/>
    </source>
</evidence>
<proteinExistence type="inferred from homology"/>
<evidence type="ECO:0000256" key="5">
    <source>
        <dbReference type="ARBA" id="ARBA00023136"/>
    </source>
</evidence>
<dbReference type="InterPro" id="IPR045095">
    <property type="entry name" value="ACDP"/>
</dbReference>
<dbReference type="GO" id="GO:0010960">
    <property type="term" value="P:magnesium ion homeostasis"/>
    <property type="evidence" value="ECO:0007669"/>
    <property type="project" value="InterPro"/>
</dbReference>
<comment type="similarity">
    <text evidence="2">Belongs to the ACDP family.</text>
</comment>
<evidence type="ECO:0000256" key="3">
    <source>
        <dbReference type="ARBA" id="ARBA00022692"/>
    </source>
</evidence>
<feature type="non-terminal residue" evidence="9">
    <location>
        <position position="1"/>
    </location>
</feature>
<reference evidence="9" key="1">
    <citation type="journal article" date="2023" name="IScience">
        <title>Live-bearing cockroach genome reveals convergent evolutionary mechanisms linked to viviparity in insects and beyond.</title>
        <authorList>
            <person name="Fouks B."/>
            <person name="Harrison M.C."/>
            <person name="Mikhailova A.A."/>
            <person name="Marchal E."/>
            <person name="English S."/>
            <person name="Carruthers M."/>
            <person name="Jennings E.C."/>
            <person name="Chiamaka E.L."/>
            <person name="Frigard R.A."/>
            <person name="Pippel M."/>
            <person name="Attardo G.M."/>
            <person name="Benoit J.B."/>
            <person name="Bornberg-Bauer E."/>
            <person name="Tobe S.S."/>
        </authorList>
    </citation>
    <scope>NUCLEOTIDE SEQUENCE</scope>
    <source>
        <strain evidence="9">Stay&amp;Tobe</strain>
    </source>
</reference>
<keyword evidence="10" id="KW-1185">Reference proteome</keyword>
<dbReference type="Pfam" id="PF01595">
    <property type="entry name" value="CNNM"/>
    <property type="match status" value="1"/>
</dbReference>
<dbReference type="InterPro" id="IPR046342">
    <property type="entry name" value="CBS_dom_sf"/>
</dbReference>
<evidence type="ECO:0000256" key="2">
    <source>
        <dbReference type="ARBA" id="ARBA00010484"/>
    </source>
</evidence>
<evidence type="ECO:0000313" key="10">
    <source>
        <dbReference type="Proteomes" id="UP001233999"/>
    </source>
</evidence>
<gene>
    <name evidence="9" type="ORF">L9F63_011191</name>
</gene>
<evidence type="ECO:0000256" key="1">
    <source>
        <dbReference type="ARBA" id="ARBA00004141"/>
    </source>
</evidence>
<name>A0AAD8AF86_DIPPU</name>
<dbReference type="InterPro" id="IPR002550">
    <property type="entry name" value="CNNM"/>
</dbReference>
<feature type="non-terminal residue" evidence="9">
    <location>
        <position position="459"/>
    </location>
</feature>
<dbReference type="AlphaFoldDB" id="A0AAD8AF86"/>
<accession>A0AAD8AF86</accession>
<dbReference type="PANTHER" id="PTHR12064">
    <property type="entry name" value="METAL TRANSPORTER CNNM"/>
    <property type="match status" value="1"/>
</dbReference>
<protein>
    <recommendedName>
        <fullName evidence="8">CNNM transmembrane domain-containing protein</fullName>
    </recommendedName>
</protein>
<dbReference type="SUPFAM" id="SSF54631">
    <property type="entry name" value="CBS-domain pair"/>
    <property type="match status" value="1"/>
</dbReference>
<sequence length="459" mass="51596">QSRRRRDDPTWRVSTTEHHLESSHTVQVSNPVLQVNGIRIEHADKEPTFGEDGIPLLLAGSSAVIRLFGTGFNNETRFTFTKQPAAKHERCEYPIEEGYTVEPHSMTEYSTTVKIQVPPVHSYASTYFICVKDGSLPGRQFYIHQGNESWLALKSYDKLLPIWISILIIIACLMFSALFSGLNLGLMSMDQTELKIVSNTGTEAERRYARAIMPVRKTGNYLLCSILLGNVLVNSSLTIIMDDLTSGLVAVIASTLTIVVFGEICPQAICSRYGLAVGAKTIYITRLVMLITFPLSFPISKILDRILGVELGNVYTRERLQELVKLSNDVLERDEVNIISGAFELKKKIVSEVMTKLEDVYMLAHDTVLDFETVSEIMKQGYSRIPVYRGSRANIVTVLYIKDLAFVDPDDNTPLQTLCDFYQNPCNFVFEDTTLDIMFKQFKEALAAGRNDTQNTQLS</sequence>
<reference evidence="9" key="2">
    <citation type="submission" date="2023-05" db="EMBL/GenBank/DDBJ databases">
        <authorList>
            <person name="Fouks B."/>
        </authorList>
    </citation>
    <scope>NUCLEOTIDE SEQUENCE</scope>
    <source>
        <strain evidence="9">Stay&amp;Tobe</strain>
        <tissue evidence="9">Testes</tissue>
    </source>
</reference>
<keyword evidence="5 6" id="KW-0472">Membrane</keyword>
<feature type="transmembrane region" description="Helical" evidence="7">
    <location>
        <begin position="162"/>
        <end position="186"/>
    </location>
</feature>
<dbReference type="Gene3D" id="3.10.580.10">
    <property type="entry name" value="CBS-domain"/>
    <property type="match status" value="1"/>
</dbReference>
<evidence type="ECO:0000313" key="9">
    <source>
        <dbReference type="EMBL" id="KAJ9597952.1"/>
    </source>
</evidence>
<dbReference type="PANTHER" id="PTHR12064:SF94">
    <property type="entry name" value="UNEXTENDED PROTEIN"/>
    <property type="match status" value="1"/>
</dbReference>
<feature type="transmembrane region" description="Helical" evidence="7">
    <location>
        <begin position="220"/>
        <end position="241"/>
    </location>
</feature>
<evidence type="ECO:0000256" key="6">
    <source>
        <dbReference type="PROSITE-ProRule" id="PRU01193"/>
    </source>
</evidence>
<dbReference type="Proteomes" id="UP001233999">
    <property type="component" value="Unassembled WGS sequence"/>
</dbReference>
<keyword evidence="3 6" id="KW-0812">Transmembrane</keyword>